<dbReference type="InterPro" id="IPR027417">
    <property type="entry name" value="P-loop_NTPase"/>
</dbReference>
<dbReference type="SUPFAM" id="SSF48452">
    <property type="entry name" value="TPR-like"/>
    <property type="match status" value="1"/>
</dbReference>
<dbReference type="InterPro" id="IPR050834">
    <property type="entry name" value="Glycosyltransf_2"/>
</dbReference>
<dbReference type="Gene3D" id="1.25.40.10">
    <property type="entry name" value="Tetratricopeptide repeat domain"/>
    <property type="match status" value="1"/>
</dbReference>
<dbReference type="SMART" id="SM00028">
    <property type="entry name" value="TPR"/>
    <property type="match status" value="3"/>
</dbReference>
<dbReference type="InterPro" id="IPR019734">
    <property type="entry name" value="TPR_rpt"/>
</dbReference>
<organism evidence="2">
    <name type="scientific">hydrothermal vent metagenome</name>
    <dbReference type="NCBI Taxonomy" id="652676"/>
    <lineage>
        <taxon>unclassified sequences</taxon>
        <taxon>metagenomes</taxon>
        <taxon>ecological metagenomes</taxon>
    </lineage>
</organism>
<dbReference type="AlphaFoldDB" id="A0A3B0Z7M6"/>
<dbReference type="Pfam" id="PF00535">
    <property type="entry name" value="Glycos_transf_2"/>
    <property type="match status" value="1"/>
</dbReference>
<feature type="domain" description="Glycosyltransferase 2-like" evidence="1">
    <location>
        <begin position="252"/>
        <end position="417"/>
    </location>
</feature>
<evidence type="ECO:0000259" key="1">
    <source>
        <dbReference type="Pfam" id="PF00535"/>
    </source>
</evidence>
<protein>
    <recommendedName>
        <fullName evidence="1">Glycosyltransferase 2-like domain-containing protein</fullName>
    </recommendedName>
</protein>
<dbReference type="PANTHER" id="PTHR43685:SF11">
    <property type="entry name" value="GLYCOSYLTRANSFERASE TAGX-RELATED"/>
    <property type="match status" value="1"/>
</dbReference>
<gene>
    <name evidence="2" type="ORF">MNBD_GAMMA15-2043</name>
</gene>
<dbReference type="Pfam" id="PF14559">
    <property type="entry name" value="TPR_19"/>
    <property type="match status" value="1"/>
</dbReference>
<dbReference type="Gene3D" id="3.90.550.10">
    <property type="entry name" value="Spore Coat Polysaccharide Biosynthesis Protein SpsA, Chain A"/>
    <property type="match status" value="1"/>
</dbReference>
<dbReference type="EMBL" id="UOFN01000076">
    <property type="protein sequence ID" value="VAW77384.1"/>
    <property type="molecule type" value="Genomic_DNA"/>
</dbReference>
<accession>A0A3B0Z7M6</accession>
<dbReference type="InterPro" id="IPR001173">
    <property type="entry name" value="Glyco_trans_2-like"/>
</dbReference>
<evidence type="ECO:0000313" key="2">
    <source>
        <dbReference type="EMBL" id="VAW77384.1"/>
    </source>
</evidence>
<dbReference type="Gene3D" id="3.40.50.300">
    <property type="entry name" value="P-loop containing nucleotide triphosphate hydrolases"/>
    <property type="match status" value="1"/>
</dbReference>
<dbReference type="SUPFAM" id="SSF53448">
    <property type="entry name" value="Nucleotide-diphospho-sugar transferases"/>
    <property type="match status" value="1"/>
</dbReference>
<dbReference type="InterPro" id="IPR011990">
    <property type="entry name" value="TPR-like_helical_dom_sf"/>
</dbReference>
<dbReference type="PANTHER" id="PTHR43685">
    <property type="entry name" value="GLYCOSYLTRANSFERASE"/>
    <property type="match status" value="1"/>
</dbReference>
<dbReference type="InterPro" id="IPR029044">
    <property type="entry name" value="Nucleotide-diphossugar_trans"/>
</dbReference>
<name>A0A3B0Z7M6_9ZZZZ</name>
<reference evidence="2" key="1">
    <citation type="submission" date="2018-06" db="EMBL/GenBank/DDBJ databases">
        <authorList>
            <person name="Zhirakovskaya E."/>
        </authorList>
    </citation>
    <scope>NUCLEOTIDE SEQUENCE</scope>
</reference>
<dbReference type="CDD" id="cd00761">
    <property type="entry name" value="Glyco_tranf_GTA_type"/>
    <property type="match status" value="1"/>
</dbReference>
<sequence length="798" mass="89133">MTSYYDPELPLISVHVPKCAGSSFHLQVLKPWFGDKLFLHYLDEKTNTRPTEHDAGSGSCIHGHFNHTRGCGVSSYYPDAKQQITVLRDPFELHVSNYFYVRRLGEEAYRSGKSVKADYSLTQYLQEERSFLLQHLPAHLTENNFEEVLNDTYLWIGISEQLQASVGLLAKALGFPTPLTGAFNESEREQRVPQGARERFKEEHPLEMAIYQYAMERLERESGGAGADLTRRDSLPEFIHADRKSQSGIGISVVVPAHNDEAYIEACVRSLMAQTVQPEEIIICDDASLDKTRDIARRIAAQYPDHVRCIFHEENRGCGANFNSGIRAARGRYVSIIAADDYWLPKKLERELDVLQMKDARWAYSAVELAWEDGPQAGQRTPFWGTEEGRDGNLFEDILLRKVSPRNFLIERELLQETGGFDEAFGMYEDWDLKLRLSALYPAAFVAETGVVYRQHGEGINRDNPQRQLAEAGKVLRKNKVLIESKFAEGAVTLRDLAWQKLLPGHQSGKAAPASLSIDYMPRRLNRRGDGLIFLPKGLQGPFQDELLLHPDLLVSRTMPLTNAVWSGLLENTRTDPATQDIARAALYTGWRRQLEESGLSRLLAGIQFSPDELGCLHELFPDAQFVVSDRQSVSGSLADSSRLIVVGQAAGESDRDSLYTALKLPRLLTSSRSAGSGSQDAAQLIAMGEQQFAMGESAAAETSFREALRCDDTAVDAYNNLAVVCWQRNDLAGALELLSQGLAMDSRHLDLLENTARILFESGHLDDSELVCKQYLAINSDNSDMVDLLAQAQRSAG</sequence>
<proteinExistence type="predicted"/>